<evidence type="ECO:0000313" key="2">
    <source>
        <dbReference type="EMBL" id="MBD1390084.1"/>
    </source>
</evidence>
<dbReference type="EMBL" id="JACXAF010000014">
    <property type="protein sequence ID" value="MBD1390084.1"/>
    <property type="molecule type" value="Genomic_DNA"/>
</dbReference>
<keyword evidence="3" id="KW-1185">Reference proteome</keyword>
<keyword evidence="1" id="KW-0472">Membrane</keyword>
<keyword evidence="1" id="KW-0812">Transmembrane</keyword>
<organism evidence="2 3">
    <name type="scientific">Neiella litorisoli</name>
    <dbReference type="NCBI Taxonomy" id="2771431"/>
    <lineage>
        <taxon>Bacteria</taxon>
        <taxon>Pseudomonadati</taxon>
        <taxon>Pseudomonadota</taxon>
        <taxon>Gammaproteobacteria</taxon>
        <taxon>Alteromonadales</taxon>
        <taxon>Echinimonadaceae</taxon>
        <taxon>Neiella</taxon>
    </lineage>
</organism>
<feature type="transmembrane region" description="Helical" evidence="1">
    <location>
        <begin position="9"/>
        <end position="27"/>
    </location>
</feature>
<sequence length="329" mass="37190">MYKRYWKSAALLIGFLFVVFYFIAIWWSGEPDVPNVEAVAKQQAQQEQVVMVPGYTSTTALVLLVDHLLEKPGGYLSNDVTPPGIFMDNMPNWEFGVLEVARDTALAMRRDFARSQSQSTEDSDLNLAHPALNISHTSWVFPAAEDEYDKARRLLLSYRSRLADPADFSAQFYTRADNLNEWLRFVEKRLGSVSQGLSASVGRDRINVDMLSENYQDPSSAIAELQFEQTSWWKIDDIFYHARGTSWALLVMFKAIEVDFAEVLEKKNATVGLQQIIRELEATQEALWSPMVLNGSGFGMLANHSLVMANYISRANAAVIDLRELLDQG</sequence>
<dbReference type="PIRSF" id="PIRSF029693">
    <property type="entry name" value="UCP029693"/>
    <property type="match status" value="1"/>
</dbReference>
<proteinExistence type="predicted"/>
<gene>
    <name evidence="2" type="ORF">IC617_11645</name>
</gene>
<evidence type="ECO:0000313" key="3">
    <source>
        <dbReference type="Proteomes" id="UP000638014"/>
    </source>
</evidence>
<dbReference type="Proteomes" id="UP000638014">
    <property type="component" value="Unassembled WGS sequence"/>
</dbReference>
<evidence type="ECO:0000256" key="1">
    <source>
        <dbReference type="SAM" id="Phobius"/>
    </source>
</evidence>
<dbReference type="InterPro" id="IPR016936">
    <property type="entry name" value="UCP029693"/>
</dbReference>
<name>A0A8J6QJ38_9GAMM</name>
<reference evidence="2" key="1">
    <citation type="submission" date="2020-09" db="EMBL/GenBank/DDBJ databases">
        <title>A novel bacterium of genus Neiella, isolated from South China Sea.</title>
        <authorList>
            <person name="Huang H."/>
            <person name="Mo K."/>
            <person name="Hu Y."/>
        </authorList>
    </citation>
    <scope>NUCLEOTIDE SEQUENCE</scope>
    <source>
        <strain evidence="2">HB171785</strain>
    </source>
</reference>
<dbReference type="AlphaFoldDB" id="A0A8J6QJ38"/>
<protein>
    <submittedName>
        <fullName evidence="2">DUF2333 family protein</fullName>
    </submittedName>
</protein>
<dbReference type="Pfam" id="PF10095">
    <property type="entry name" value="DUF2333"/>
    <property type="match status" value="1"/>
</dbReference>
<accession>A0A8J6QJ38</accession>
<comment type="caution">
    <text evidence="2">The sequence shown here is derived from an EMBL/GenBank/DDBJ whole genome shotgun (WGS) entry which is preliminary data.</text>
</comment>
<dbReference type="RefSeq" id="WP_191145160.1">
    <property type="nucleotide sequence ID" value="NZ_JACXAF010000014.1"/>
</dbReference>
<keyword evidence="1" id="KW-1133">Transmembrane helix</keyword>